<dbReference type="InterPro" id="IPR000626">
    <property type="entry name" value="Ubiquitin-like_dom"/>
</dbReference>
<organism evidence="3 4">
    <name type="scientific">Diplodia seriata</name>
    <dbReference type="NCBI Taxonomy" id="420778"/>
    <lineage>
        <taxon>Eukaryota</taxon>
        <taxon>Fungi</taxon>
        <taxon>Dikarya</taxon>
        <taxon>Ascomycota</taxon>
        <taxon>Pezizomycotina</taxon>
        <taxon>Dothideomycetes</taxon>
        <taxon>Dothideomycetes incertae sedis</taxon>
        <taxon>Botryosphaeriales</taxon>
        <taxon>Botryosphaeriaceae</taxon>
        <taxon>Diplodia</taxon>
    </lineage>
</organism>
<dbReference type="EMBL" id="MSZU01000081">
    <property type="protein sequence ID" value="OMP85857.1"/>
    <property type="molecule type" value="Genomic_DNA"/>
</dbReference>
<dbReference type="SMART" id="SM00213">
    <property type="entry name" value="UBQ"/>
    <property type="match status" value="1"/>
</dbReference>
<dbReference type="GO" id="GO:0005840">
    <property type="term" value="C:ribosome"/>
    <property type="evidence" value="ECO:0007669"/>
    <property type="project" value="UniProtKB-KW"/>
</dbReference>
<dbReference type="PROSITE" id="PS50053">
    <property type="entry name" value="UBIQUITIN_2"/>
    <property type="match status" value="1"/>
</dbReference>
<name>A0A1S8BEA8_9PEZI</name>
<keyword evidence="3" id="KW-0687">Ribonucleoprotein</keyword>
<comment type="caution">
    <text evidence="3">The sequence shown here is derived from an EMBL/GenBank/DDBJ whole genome shotgun (WGS) entry which is preliminary data.</text>
</comment>
<feature type="domain" description="Ubiquitin-like" evidence="2">
    <location>
        <begin position="215"/>
        <end position="290"/>
    </location>
</feature>
<evidence type="ECO:0000259" key="2">
    <source>
        <dbReference type="PROSITE" id="PS50053"/>
    </source>
</evidence>
<dbReference type="SUPFAM" id="SSF54236">
    <property type="entry name" value="Ubiquitin-like"/>
    <property type="match status" value="1"/>
</dbReference>
<dbReference type="STRING" id="420778.A0A1S8BEA8"/>
<evidence type="ECO:0000313" key="3">
    <source>
        <dbReference type="EMBL" id="OMP85857.1"/>
    </source>
</evidence>
<dbReference type="PRINTS" id="PR00348">
    <property type="entry name" value="UBIQUITIN"/>
</dbReference>
<dbReference type="Gene3D" id="3.10.20.90">
    <property type="entry name" value="Phosphatidylinositol 3-kinase Catalytic Subunit, Chain A, domain 1"/>
    <property type="match status" value="1"/>
</dbReference>
<proteinExistence type="predicted"/>
<dbReference type="AlphaFoldDB" id="A0A1S8BEA8"/>
<keyword evidence="3" id="KW-0689">Ribosomal protein</keyword>
<evidence type="ECO:0000313" key="4">
    <source>
        <dbReference type="Proteomes" id="UP000190776"/>
    </source>
</evidence>
<dbReference type="InterPro" id="IPR050158">
    <property type="entry name" value="Ubiquitin_ubiquitin-like"/>
</dbReference>
<dbReference type="InterPro" id="IPR019956">
    <property type="entry name" value="Ubiquitin_dom"/>
</dbReference>
<dbReference type="PANTHER" id="PTHR10666">
    <property type="entry name" value="UBIQUITIN"/>
    <property type="match status" value="1"/>
</dbReference>
<feature type="compositionally biased region" description="Basic and acidic residues" evidence="1">
    <location>
        <begin position="1"/>
        <end position="10"/>
    </location>
</feature>
<sequence>MTAETKRPTSDEDAQPALQPPTHRPLDVLLIREGLKSEPNTLCFQGQSILKIQFMRTLRVSDNDKVANLPPGFDPFPLFRVSRYPDAFPSKKGYFLPMHQREAMWIKFDSTAAFAVKIFVGSINAVSGDPQHEDKDCKLRRLEKYKRGECIQDYVVSPHQNWLDGIADGNGTVRQFVAMPLGSGYSVEAQITGTEAKGGIQIQVTPQHLPPAAPIKFFIKTMTGKRIMFSGSVDSTIYEIMCWIEDKEGIPEDQQRLVFNGKQLEYGRTLDDYGIHQDAVVHLILRLRGGGGRTLLEELAENEKMGIAAGGRIKQSIVCDKTSPGMWDGSRTTTVDIQVVNSTAFKRITGVDPPATPITAKTYAKAGYPYFDIYNEELSGIQGDFKGVKSVNQLDKESPHTDATEAAIREVEKSMTYPVVQLDTNGKRLAFRHVKELEEQMEKLLRISDS</sequence>
<accession>A0A1S8BEA8</accession>
<reference evidence="3 4" key="1">
    <citation type="submission" date="2017-01" db="EMBL/GenBank/DDBJ databases">
        <title>Draft genome sequence of Diplodia seriata F98.1, a fungal species involved in grapevine trunk diseases.</title>
        <authorList>
            <person name="Robert-Siegwald G."/>
            <person name="Vallet J."/>
            <person name="Abou-Mansour E."/>
            <person name="Xu J."/>
            <person name="Rey P."/>
            <person name="Bertsch C."/>
            <person name="Rego C."/>
            <person name="Larignon P."/>
            <person name="Fontaine F."/>
            <person name="Lebrun M.-H."/>
        </authorList>
    </citation>
    <scope>NUCLEOTIDE SEQUENCE [LARGE SCALE GENOMIC DNA]</scope>
    <source>
        <strain evidence="3 4">F98.1</strain>
    </source>
</reference>
<dbReference type="InterPro" id="IPR029071">
    <property type="entry name" value="Ubiquitin-like_domsf"/>
</dbReference>
<gene>
    <name evidence="3" type="ORF">BK809_0002069</name>
</gene>
<dbReference type="Proteomes" id="UP000190776">
    <property type="component" value="Unassembled WGS sequence"/>
</dbReference>
<evidence type="ECO:0000256" key="1">
    <source>
        <dbReference type="SAM" id="MobiDB-lite"/>
    </source>
</evidence>
<dbReference type="Pfam" id="PF00240">
    <property type="entry name" value="ubiquitin"/>
    <property type="match status" value="1"/>
</dbReference>
<feature type="region of interest" description="Disordered" evidence="1">
    <location>
        <begin position="1"/>
        <end position="23"/>
    </location>
</feature>
<dbReference type="OrthoDB" id="428577at2759"/>
<protein>
    <submittedName>
        <fullName evidence="3">Ubiquitin-60S ribosomal protein L40</fullName>
    </submittedName>
</protein>